<evidence type="ECO:0000313" key="2">
    <source>
        <dbReference type="EMBL" id="MDS0296541.1"/>
    </source>
</evidence>
<comment type="caution">
    <text evidence="2">The sequence shown here is derived from an EMBL/GenBank/DDBJ whole genome shotgun (WGS) entry which is preliminary data.</text>
</comment>
<dbReference type="EMBL" id="JAMQOQ010000006">
    <property type="protein sequence ID" value="MDS0296541.1"/>
    <property type="molecule type" value="Genomic_DNA"/>
</dbReference>
<accession>A0ABU2G7Y9</accession>
<sequence>MTEDTLVPWKTLINMIGLGLIAALVAVLLIMFIPLPSLPSWAPILLGLLVAFLYYSYEEFGGDEVTAS</sequence>
<dbReference type="Proteomes" id="UP001254813">
    <property type="component" value="Unassembled WGS sequence"/>
</dbReference>
<organism evidence="2 3">
    <name type="scientific">Halogeometricum luteum</name>
    <dbReference type="NCBI Taxonomy" id="2950537"/>
    <lineage>
        <taxon>Archaea</taxon>
        <taxon>Methanobacteriati</taxon>
        <taxon>Methanobacteriota</taxon>
        <taxon>Stenosarchaea group</taxon>
        <taxon>Halobacteria</taxon>
        <taxon>Halobacteriales</taxon>
        <taxon>Haloferacaceae</taxon>
        <taxon>Halogeometricum</taxon>
    </lineage>
</organism>
<evidence type="ECO:0008006" key="4">
    <source>
        <dbReference type="Google" id="ProtNLM"/>
    </source>
</evidence>
<feature type="transmembrane region" description="Helical" evidence="1">
    <location>
        <begin position="40"/>
        <end position="57"/>
    </location>
</feature>
<dbReference type="RefSeq" id="WP_156105561.1">
    <property type="nucleotide sequence ID" value="NZ_JAMQOQ010000006.1"/>
</dbReference>
<keyword evidence="3" id="KW-1185">Reference proteome</keyword>
<gene>
    <name evidence="2" type="ORF">NDI79_20415</name>
</gene>
<name>A0ABU2G7Y9_9EURY</name>
<evidence type="ECO:0000256" key="1">
    <source>
        <dbReference type="SAM" id="Phobius"/>
    </source>
</evidence>
<proteinExistence type="predicted"/>
<keyword evidence="1" id="KW-1133">Transmembrane helix</keyword>
<protein>
    <recommendedName>
        <fullName evidence="4">PEP-CTERM protein-sorting domain-containing protein</fullName>
    </recommendedName>
</protein>
<feature type="transmembrane region" description="Helical" evidence="1">
    <location>
        <begin position="12"/>
        <end position="33"/>
    </location>
</feature>
<reference evidence="2 3" key="1">
    <citation type="submission" date="2022-06" db="EMBL/GenBank/DDBJ databases">
        <title>Halogeometricum sp. a new haloarchaeum isolate from saline soil.</title>
        <authorList>
            <person name="Strakova D."/>
            <person name="Galisteo C."/>
            <person name="Sanchez-Porro C."/>
            <person name="Ventosa A."/>
        </authorList>
    </citation>
    <scope>NUCLEOTIDE SEQUENCE [LARGE SCALE GENOMIC DNA]</scope>
    <source>
        <strain evidence="3">S3BR25-2</strain>
    </source>
</reference>
<evidence type="ECO:0000313" key="3">
    <source>
        <dbReference type="Proteomes" id="UP001254813"/>
    </source>
</evidence>
<keyword evidence="1" id="KW-0472">Membrane</keyword>
<keyword evidence="1" id="KW-0812">Transmembrane</keyword>